<comment type="caution">
    <text evidence="1">The sequence shown here is derived from an EMBL/GenBank/DDBJ whole genome shotgun (WGS) entry which is preliminary data.</text>
</comment>
<organism evidence="1 2">
    <name type="scientific">Nephila pilipes</name>
    <name type="common">Giant wood spider</name>
    <name type="synonym">Nephila maculata</name>
    <dbReference type="NCBI Taxonomy" id="299642"/>
    <lineage>
        <taxon>Eukaryota</taxon>
        <taxon>Metazoa</taxon>
        <taxon>Ecdysozoa</taxon>
        <taxon>Arthropoda</taxon>
        <taxon>Chelicerata</taxon>
        <taxon>Arachnida</taxon>
        <taxon>Araneae</taxon>
        <taxon>Araneomorphae</taxon>
        <taxon>Entelegynae</taxon>
        <taxon>Araneoidea</taxon>
        <taxon>Nephilidae</taxon>
        <taxon>Nephila</taxon>
    </lineage>
</organism>
<dbReference type="AlphaFoldDB" id="A0A8X6N821"/>
<proteinExistence type="predicted"/>
<keyword evidence="2" id="KW-1185">Reference proteome</keyword>
<reference evidence="1" key="1">
    <citation type="submission" date="2020-08" db="EMBL/GenBank/DDBJ databases">
        <title>Multicomponent nature underlies the extraordinary mechanical properties of spider dragline silk.</title>
        <authorList>
            <person name="Kono N."/>
            <person name="Nakamura H."/>
            <person name="Mori M."/>
            <person name="Yoshida Y."/>
            <person name="Ohtoshi R."/>
            <person name="Malay A.D."/>
            <person name="Moran D.A.P."/>
            <person name="Tomita M."/>
            <person name="Numata K."/>
            <person name="Arakawa K."/>
        </authorList>
    </citation>
    <scope>NUCLEOTIDE SEQUENCE</scope>
</reference>
<name>A0A8X6N821_NEPPI</name>
<accession>A0A8X6N821</accession>
<feature type="non-terminal residue" evidence="1">
    <location>
        <position position="1"/>
    </location>
</feature>
<sequence>VYQFFYGSKRLLASSENLKSSNPRTISQKRPSPYGYEAAPKCMTELPGHCFKNGIGRAWASKERKDISVLVFIMISYLTA</sequence>
<dbReference type="Proteomes" id="UP000887013">
    <property type="component" value="Unassembled WGS sequence"/>
</dbReference>
<dbReference type="EMBL" id="BMAW01101516">
    <property type="protein sequence ID" value="GFS99756.1"/>
    <property type="molecule type" value="Genomic_DNA"/>
</dbReference>
<evidence type="ECO:0000313" key="1">
    <source>
        <dbReference type="EMBL" id="GFS99756.1"/>
    </source>
</evidence>
<protein>
    <submittedName>
        <fullName evidence="1">Uncharacterized protein</fullName>
    </submittedName>
</protein>
<gene>
    <name evidence="1" type="ORF">NPIL_649931</name>
</gene>
<evidence type="ECO:0000313" key="2">
    <source>
        <dbReference type="Proteomes" id="UP000887013"/>
    </source>
</evidence>